<keyword evidence="1" id="KW-0732">Signal</keyword>
<feature type="signal peptide" evidence="1">
    <location>
        <begin position="1"/>
        <end position="24"/>
    </location>
</feature>
<feature type="chain" id="PRO_5041905250" description="YD repeat-containing protein" evidence="1">
    <location>
        <begin position="25"/>
        <end position="144"/>
    </location>
</feature>
<gene>
    <name evidence="2" type="ORF">OM075_20695</name>
</gene>
<dbReference type="Proteomes" id="UP001209229">
    <property type="component" value="Unassembled WGS sequence"/>
</dbReference>
<evidence type="ECO:0000313" key="3">
    <source>
        <dbReference type="Proteomes" id="UP001209229"/>
    </source>
</evidence>
<accession>A0AAE3M8Q8</accession>
<keyword evidence="3" id="KW-1185">Reference proteome</keyword>
<proteinExistence type="predicted"/>
<evidence type="ECO:0008006" key="4">
    <source>
        <dbReference type="Google" id="ProtNLM"/>
    </source>
</evidence>
<comment type="caution">
    <text evidence="2">The sequence shown here is derived from an EMBL/GenBank/DDBJ whole genome shotgun (WGS) entry which is preliminary data.</text>
</comment>
<dbReference type="EMBL" id="JAPDPJ010000070">
    <property type="protein sequence ID" value="MCW3788900.1"/>
    <property type="molecule type" value="Genomic_DNA"/>
</dbReference>
<evidence type="ECO:0000256" key="1">
    <source>
        <dbReference type="SAM" id="SignalP"/>
    </source>
</evidence>
<organism evidence="2 3">
    <name type="scientific">Plebeiibacterium sediminum</name>
    <dbReference type="NCBI Taxonomy" id="2992112"/>
    <lineage>
        <taxon>Bacteria</taxon>
        <taxon>Pseudomonadati</taxon>
        <taxon>Bacteroidota</taxon>
        <taxon>Bacteroidia</taxon>
        <taxon>Marinilabiliales</taxon>
        <taxon>Marinilabiliaceae</taxon>
        <taxon>Plebeiibacterium</taxon>
    </lineage>
</organism>
<sequence>MKNYRLLTVLFIALLMSVSSIVMAQQHVYTSATPEGEVKITVVESSFQVSIVPEGNIVDFAILTNGSVSYDFKGRVDQVGNVSISYDVKGRIDDIDSESFMYDIKGRLTQIGSTSIQYDAKGKIDQIGDVRISYDVRGNIDEIE</sequence>
<reference evidence="2" key="1">
    <citation type="submission" date="2022-10" db="EMBL/GenBank/DDBJ databases">
        <authorList>
            <person name="Yu W.X."/>
        </authorList>
    </citation>
    <scope>NUCLEOTIDE SEQUENCE</scope>
    <source>
        <strain evidence="2">AAT</strain>
    </source>
</reference>
<name>A0AAE3M8Q8_9BACT</name>
<protein>
    <recommendedName>
        <fullName evidence="4">YD repeat-containing protein</fullName>
    </recommendedName>
</protein>
<evidence type="ECO:0000313" key="2">
    <source>
        <dbReference type="EMBL" id="MCW3788900.1"/>
    </source>
</evidence>
<dbReference type="AlphaFoldDB" id="A0AAE3M8Q8"/>
<dbReference type="RefSeq" id="WP_301192456.1">
    <property type="nucleotide sequence ID" value="NZ_JAPDPJ010000070.1"/>
</dbReference>